<evidence type="ECO:0000313" key="7">
    <source>
        <dbReference type="Proteomes" id="UP000006455"/>
    </source>
</evidence>
<evidence type="ECO:0000256" key="4">
    <source>
        <dbReference type="ARBA" id="ARBA00023002"/>
    </source>
</evidence>
<dbReference type="PRINTS" id="PR00081">
    <property type="entry name" value="GDHRDH"/>
</dbReference>
<keyword evidence="3" id="KW-0521">NADP</keyword>
<dbReference type="STRING" id="1041522.GCA_002105755_02090"/>
<evidence type="ECO:0000313" key="6">
    <source>
        <dbReference type="EMBL" id="EJO89510.1"/>
    </source>
</evidence>
<evidence type="ECO:0000256" key="1">
    <source>
        <dbReference type="ARBA" id="ARBA00004275"/>
    </source>
</evidence>
<dbReference type="Pfam" id="PF00106">
    <property type="entry name" value="adh_short"/>
    <property type="match status" value="1"/>
</dbReference>
<evidence type="ECO:0000256" key="3">
    <source>
        <dbReference type="ARBA" id="ARBA00022857"/>
    </source>
</evidence>
<dbReference type="NCBIfam" id="NF006133">
    <property type="entry name" value="PRK08278.1"/>
    <property type="match status" value="1"/>
</dbReference>
<dbReference type="OrthoDB" id="9810935at2"/>
<dbReference type="SUPFAM" id="SSF51735">
    <property type="entry name" value="NAD(P)-binding Rossmann-fold domains"/>
    <property type="match status" value="1"/>
</dbReference>
<dbReference type="InterPro" id="IPR036291">
    <property type="entry name" value="NAD(P)-bd_dom_sf"/>
</dbReference>
<gene>
    <name evidence="6" type="ORF">MCOL_V204955</name>
</gene>
<dbReference type="InterPro" id="IPR051935">
    <property type="entry name" value="HSDL2"/>
</dbReference>
<dbReference type="EMBL" id="AFVW02000002">
    <property type="protein sequence ID" value="EJO89510.1"/>
    <property type="molecule type" value="Genomic_DNA"/>
</dbReference>
<accession>J4SI43</accession>
<dbReference type="GeneID" id="31526408"/>
<dbReference type="Proteomes" id="UP000006455">
    <property type="component" value="Unassembled WGS sequence"/>
</dbReference>
<dbReference type="Gene3D" id="3.40.50.720">
    <property type="entry name" value="NAD(P)-binding Rossmann-like Domain"/>
    <property type="match status" value="1"/>
</dbReference>
<proteinExistence type="inferred from homology"/>
<dbReference type="AlphaFoldDB" id="J4SI43"/>
<organism evidence="6 7">
    <name type="scientific">Mycobacterium colombiense CECT 3035</name>
    <dbReference type="NCBI Taxonomy" id="1041522"/>
    <lineage>
        <taxon>Bacteria</taxon>
        <taxon>Bacillati</taxon>
        <taxon>Actinomycetota</taxon>
        <taxon>Actinomycetes</taxon>
        <taxon>Mycobacteriales</taxon>
        <taxon>Mycobacteriaceae</taxon>
        <taxon>Mycobacterium</taxon>
        <taxon>Mycobacterium avium complex (MAC)</taxon>
    </lineage>
</organism>
<dbReference type="eggNOG" id="COG1028">
    <property type="taxonomic scope" value="Bacteria"/>
</dbReference>
<name>J4SI43_9MYCO</name>
<protein>
    <submittedName>
        <fullName evidence="6">Short-chain dehydrogenase/reductase SDR</fullName>
    </submittedName>
</protein>
<comment type="subcellular location">
    <subcellularLocation>
        <location evidence="1">Peroxisome</location>
    </subcellularLocation>
</comment>
<comment type="caution">
    <text evidence="6">The sequence shown here is derived from an EMBL/GenBank/DDBJ whole genome shotgun (WGS) entry which is preliminary data.</text>
</comment>
<dbReference type="InterPro" id="IPR002347">
    <property type="entry name" value="SDR_fam"/>
</dbReference>
<dbReference type="PANTHER" id="PTHR42808">
    <property type="entry name" value="HYDROXYSTEROID DEHYDROGENASE-LIKE PROTEIN 2"/>
    <property type="match status" value="1"/>
</dbReference>
<comment type="similarity">
    <text evidence="2">Belongs to the short-chain dehydrogenases/reductases (SDR) family.</text>
</comment>
<evidence type="ECO:0000256" key="2">
    <source>
        <dbReference type="ARBA" id="ARBA00006484"/>
    </source>
</evidence>
<dbReference type="RefSeq" id="WP_007770023.1">
    <property type="nucleotide sequence ID" value="NZ_AFVW02000002.1"/>
</dbReference>
<evidence type="ECO:0000256" key="5">
    <source>
        <dbReference type="ARBA" id="ARBA00023140"/>
    </source>
</evidence>
<keyword evidence="4" id="KW-0560">Oxidoreductase</keyword>
<dbReference type="GO" id="GO:0016491">
    <property type="term" value="F:oxidoreductase activity"/>
    <property type="evidence" value="ECO:0007669"/>
    <property type="project" value="UniProtKB-KW"/>
</dbReference>
<dbReference type="PANTHER" id="PTHR42808:SF3">
    <property type="entry name" value="HYDROXYSTEROID DEHYDROGENASE-LIKE PROTEIN 2"/>
    <property type="match status" value="1"/>
</dbReference>
<sequence length="287" mass="30265">MSSLTDRNLKDRAVVVTGASRGIGREIALRAAADGARVALLAKTNAPHPKIAGSLPETAAAVERAGGEALSLACDVRDPAAVTDAVNTIAERFGGIDIVVNNAGALDLRRTPELPYNAFDRLLAINVRGPFALVQAALPHLRRSDNAHILTVSPPINLEPAWAGAHLGHTISKYAESMLTLGWAAEFASIPIAANSLWPSTTVASTGIIAVLGERAARAQGRTPQIMADAAYVIVTRPAAECTGQFFTDEQALREAGIDDFSGYRLATREEDLSPDFYLPATPLPTI</sequence>
<reference evidence="6 7" key="1">
    <citation type="journal article" date="2011" name="J. Bacteriol.">
        <title>Genome sequence of the Mycobacterium colombiense type strain, CECT 3035.</title>
        <authorList>
            <person name="Gonzalez-Perez M."/>
            <person name="Murcia M.I."/>
            <person name="Landsman D."/>
            <person name="Jordan I.K."/>
            <person name="Marino-Ramirez L."/>
        </authorList>
    </citation>
    <scope>NUCLEOTIDE SEQUENCE [LARGE SCALE GENOMIC DNA]</scope>
    <source>
        <strain evidence="6 7">CECT 3035</strain>
    </source>
</reference>
<keyword evidence="5" id="KW-0576">Peroxisome</keyword>
<dbReference type="FunFam" id="3.40.50.720:FF:000301">
    <property type="entry name" value="Hydroxysteroid dehydrogenase like 2"/>
    <property type="match status" value="1"/>
</dbReference>